<name>A0A6J4R5S2_9ACTN</name>
<reference evidence="1" key="1">
    <citation type="submission" date="2020-02" db="EMBL/GenBank/DDBJ databases">
        <authorList>
            <person name="Meier V. D."/>
        </authorList>
    </citation>
    <scope>NUCLEOTIDE SEQUENCE</scope>
    <source>
        <strain evidence="1">AVDCRST_MAG14</strain>
    </source>
</reference>
<sequence>GRDKVAAIAARLSTERADEGYRRDLSEEVLREGAMAAPWL</sequence>
<feature type="non-terminal residue" evidence="1">
    <location>
        <position position="40"/>
    </location>
</feature>
<feature type="non-terminal residue" evidence="1">
    <location>
        <position position="1"/>
    </location>
</feature>
<dbReference type="AlphaFoldDB" id="A0A6J4R5S2"/>
<organism evidence="1">
    <name type="scientific">uncultured Rubrobacteraceae bacterium</name>
    <dbReference type="NCBI Taxonomy" id="349277"/>
    <lineage>
        <taxon>Bacteria</taxon>
        <taxon>Bacillati</taxon>
        <taxon>Actinomycetota</taxon>
        <taxon>Rubrobacteria</taxon>
        <taxon>Rubrobacterales</taxon>
        <taxon>Rubrobacteraceae</taxon>
        <taxon>environmental samples</taxon>
    </lineage>
</organism>
<dbReference type="EMBL" id="CADCVG010000072">
    <property type="protein sequence ID" value="CAA9456487.1"/>
    <property type="molecule type" value="Genomic_DNA"/>
</dbReference>
<protein>
    <submittedName>
        <fullName evidence="1">Uncharacterized protein</fullName>
    </submittedName>
</protein>
<accession>A0A6J4R5S2</accession>
<gene>
    <name evidence="1" type="ORF">AVDCRST_MAG14-1689</name>
</gene>
<proteinExistence type="predicted"/>
<evidence type="ECO:0000313" key="1">
    <source>
        <dbReference type="EMBL" id="CAA9456487.1"/>
    </source>
</evidence>